<feature type="signal peptide" evidence="1">
    <location>
        <begin position="1"/>
        <end position="28"/>
    </location>
</feature>
<keyword evidence="3" id="KW-1185">Reference proteome</keyword>
<dbReference type="RefSeq" id="WP_163627918.1">
    <property type="nucleotide sequence ID" value="NZ_JAZDDF010000006.1"/>
</dbReference>
<protein>
    <recommendedName>
        <fullName evidence="4">Lipocalin family protein</fullName>
    </recommendedName>
</protein>
<dbReference type="EMBL" id="JAZDDF010000006">
    <property type="protein sequence ID" value="MEE1973452.1"/>
    <property type="molecule type" value="Genomic_DNA"/>
</dbReference>
<evidence type="ECO:0000256" key="1">
    <source>
        <dbReference type="SAM" id="SignalP"/>
    </source>
</evidence>
<dbReference type="PROSITE" id="PS51257">
    <property type="entry name" value="PROKAR_LIPOPROTEIN"/>
    <property type="match status" value="1"/>
</dbReference>
<keyword evidence="1" id="KW-0732">Signal</keyword>
<evidence type="ECO:0000313" key="2">
    <source>
        <dbReference type="EMBL" id="MEE1973452.1"/>
    </source>
</evidence>
<evidence type="ECO:0000313" key="3">
    <source>
        <dbReference type="Proteomes" id="UP001343698"/>
    </source>
</evidence>
<reference evidence="2 3" key="1">
    <citation type="submission" date="2024-01" db="EMBL/GenBank/DDBJ databases">
        <title>Maribacter spp. originated from different algae showed divergent polysaccharides utilization ability.</title>
        <authorList>
            <person name="Wang H."/>
            <person name="Wu Y."/>
        </authorList>
    </citation>
    <scope>NUCLEOTIDE SEQUENCE [LARGE SCALE GENOMIC DNA]</scope>
    <source>
        <strain evidence="2 3">KPT27_14</strain>
    </source>
</reference>
<accession>A0ABU7IKH2</accession>
<gene>
    <name evidence="2" type="ORF">V1H85_13400</name>
</gene>
<evidence type="ECO:0008006" key="4">
    <source>
        <dbReference type="Google" id="ProtNLM"/>
    </source>
</evidence>
<dbReference type="Proteomes" id="UP001343698">
    <property type="component" value="Unassembled WGS sequence"/>
</dbReference>
<organism evidence="2 3">
    <name type="scientific">Maribacter flavus</name>
    <dbReference type="NCBI Taxonomy" id="1658664"/>
    <lineage>
        <taxon>Bacteria</taxon>
        <taxon>Pseudomonadati</taxon>
        <taxon>Bacteroidota</taxon>
        <taxon>Flavobacteriia</taxon>
        <taxon>Flavobacteriales</taxon>
        <taxon>Flavobacteriaceae</taxon>
        <taxon>Maribacter</taxon>
    </lineage>
</organism>
<proteinExistence type="predicted"/>
<feature type="chain" id="PRO_5047102650" description="Lipocalin family protein" evidence="1">
    <location>
        <begin position="29"/>
        <end position="133"/>
    </location>
</feature>
<name>A0ABU7IKH2_9FLAO</name>
<comment type="caution">
    <text evidence="2">The sequence shown here is derived from an EMBL/GenBank/DDBJ whole genome shotgun (WGS) entry which is preliminary data.</text>
</comment>
<sequence length="133" mass="15261">MKNNNTMKILVMSFFMGLAMVFTFQSCNDDDGKKNQENELTGQWLLFQRFDGDGIDSIDNGKTLIFTEDGVIKDSFVPNCDGMFSIEKDTLTINRPCHDEPIRFLFKFEENNLILTSIPSTCDEGCYDIFKKI</sequence>